<dbReference type="AlphaFoldDB" id="N1PX48"/>
<dbReference type="STRING" id="675120.N1PX48"/>
<accession>N1PX48</accession>
<evidence type="ECO:0000256" key="6">
    <source>
        <dbReference type="SAM" id="MobiDB-lite"/>
    </source>
</evidence>
<dbReference type="GO" id="GO:0005634">
    <property type="term" value="C:nucleus"/>
    <property type="evidence" value="ECO:0007669"/>
    <property type="project" value="UniProtKB-SubCell"/>
</dbReference>
<organism evidence="8 9">
    <name type="scientific">Dothistroma septosporum (strain NZE10 / CBS 128990)</name>
    <name type="common">Red band needle blight fungus</name>
    <name type="synonym">Mycosphaerella pini</name>
    <dbReference type="NCBI Taxonomy" id="675120"/>
    <lineage>
        <taxon>Eukaryota</taxon>
        <taxon>Fungi</taxon>
        <taxon>Dikarya</taxon>
        <taxon>Ascomycota</taxon>
        <taxon>Pezizomycotina</taxon>
        <taxon>Dothideomycetes</taxon>
        <taxon>Dothideomycetidae</taxon>
        <taxon>Mycosphaerellales</taxon>
        <taxon>Mycosphaerellaceae</taxon>
        <taxon>Dothistroma</taxon>
    </lineage>
</organism>
<evidence type="ECO:0000313" key="9">
    <source>
        <dbReference type="Proteomes" id="UP000016933"/>
    </source>
</evidence>
<proteinExistence type="predicted"/>
<evidence type="ECO:0000256" key="3">
    <source>
        <dbReference type="ARBA" id="ARBA00022771"/>
    </source>
</evidence>
<dbReference type="OrthoDB" id="1306014at2759"/>
<dbReference type="eggNOG" id="KOG2893">
    <property type="taxonomic scope" value="Eukaryota"/>
</dbReference>
<evidence type="ECO:0000259" key="7">
    <source>
        <dbReference type="PROSITE" id="PS00028"/>
    </source>
</evidence>
<keyword evidence="9" id="KW-1185">Reference proteome</keyword>
<dbReference type="CDD" id="cd20908">
    <property type="entry name" value="SUF4-like"/>
    <property type="match status" value="1"/>
</dbReference>
<name>N1PX48_DOTSN</name>
<feature type="compositionally biased region" description="Polar residues" evidence="6">
    <location>
        <begin position="455"/>
        <end position="468"/>
    </location>
</feature>
<dbReference type="EMBL" id="KB446537">
    <property type="protein sequence ID" value="EME46789.1"/>
    <property type="molecule type" value="Genomic_DNA"/>
</dbReference>
<gene>
    <name evidence="8" type="ORF">DOTSEDRAFT_70683</name>
</gene>
<evidence type="ECO:0000256" key="4">
    <source>
        <dbReference type="ARBA" id="ARBA00022833"/>
    </source>
</evidence>
<keyword evidence="2" id="KW-0479">Metal-binding</keyword>
<reference evidence="8 9" key="2">
    <citation type="journal article" date="2012" name="PLoS Pathog.">
        <title>Diverse lifestyles and strategies of plant pathogenesis encoded in the genomes of eighteen Dothideomycetes fungi.</title>
        <authorList>
            <person name="Ohm R.A."/>
            <person name="Feau N."/>
            <person name="Henrissat B."/>
            <person name="Schoch C.L."/>
            <person name="Horwitz B.A."/>
            <person name="Barry K.W."/>
            <person name="Condon B.J."/>
            <person name="Copeland A.C."/>
            <person name="Dhillon B."/>
            <person name="Glaser F."/>
            <person name="Hesse C.N."/>
            <person name="Kosti I."/>
            <person name="LaButti K."/>
            <person name="Lindquist E.A."/>
            <person name="Lucas S."/>
            <person name="Salamov A.A."/>
            <person name="Bradshaw R.E."/>
            <person name="Ciuffetti L."/>
            <person name="Hamelin R.C."/>
            <person name="Kema G.H.J."/>
            <person name="Lawrence C."/>
            <person name="Scott J.A."/>
            <person name="Spatafora J.W."/>
            <person name="Turgeon B.G."/>
            <person name="de Wit P.J.G.M."/>
            <person name="Zhong S."/>
            <person name="Goodwin S.B."/>
            <person name="Grigoriev I.V."/>
        </authorList>
    </citation>
    <scope>NUCLEOTIDE SEQUENCE [LARGE SCALE GENOMIC DNA]</scope>
    <source>
        <strain evidence="9">NZE10 / CBS 128990</strain>
    </source>
</reference>
<comment type="subcellular location">
    <subcellularLocation>
        <location evidence="1">Nucleus</location>
    </subcellularLocation>
</comment>
<dbReference type="PANTHER" id="PTHR23215:SF0">
    <property type="entry name" value="BUB3-INTERACTING AND GLEBS MOTIF-CONTAINING PROTEIN ZNF207"/>
    <property type="match status" value="1"/>
</dbReference>
<protein>
    <recommendedName>
        <fullName evidence="7">C2H2-type domain-containing protein</fullName>
    </recommendedName>
</protein>
<keyword evidence="4" id="KW-0862">Zinc</keyword>
<evidence type="ECO:0000313" key="8">
    <source>
        <dbReference type="EMBL" id="EME46789.1"/>
    </source>
</evidence>
<feature type="region of interest" description="Disordered" evidence="6">
    <location>
        <begin position="118"/>
        <end position="145"/>
    </location>
</feature>
<feature type="region of interest" description="Disordered" evidence="6">
    <location>
        <begin position="443"/>
        <end position="475"/>
    </location>
</feature>
<dbReference type="SMART" id="SM00355">
    <property type="entry name" value="ZnF_C2H2"/>
    <property type="match status" value="2"/>
</dbReference>
<feature type="domain" description="C2H2-type" evidence="7">
    <location>
        <begin position="44"/>
        <end position="67"/>
    </location>
</feature>
<dbReference type="OMA" id="NAFQMQQ"/>
<keyword evidence="3" id="KW-0863">Zinc-finger</keyword>
<reference evidence="9" key="1">
    <citation type="journal article" date="2012" name="PLoS Genet.">
        <title>The genomes of the fungal plant pathogens Cladosporium fulvum and Dothistroma septosporum reveal adaptation to different hosts and lifestyles but also signatures of common ancestry.</title>
        <authorList>
            <person name="de Wit P.J.G.M."/>
            <person name="van der Burgt A."/>
            <person name="Oekmen B."/>
            <person name="Stergiopoulos I."/>
            <person name="Abd-Elsalam K.A."/>
            <person name="Aerts A.L."/>
            <person name="Bahkali A.H."/>
            <person name="Beenen H.G."/>
            <person name="Chettri P."/>
            <person name="Cox M.P."/>
            <person name="Datema E."/>
            <person name="de Vries R.P."/>
            <person name="Dhillon B."/>
            <person name="Ganley A.R."/>
            <person name="Griffiths S.A."/>
            <person name="Guo Y."/>
            <person name="Hamelin R.C."/>
            <person name="Henrissat B."/>
            <person name="Kabir M.S."/>
            <person name="Jashni M.K."/>
            <person name="Kema G."/>
            <person name="Klaubauf S."/>
            <person name="Lapidus A."/>
            <person name="Levasseur A."/>
            <person name="Lindquist E."/>
            <person name="Mehrabi R."/>
            <person name="Ohm R.A."/>
            <person name="Owen T.J."/>
            <person name="Salamov A."/>
            <person name="Schwelm A."/>
            <person name="Schijlen E."/>
            <person name="Sun H."/>
            <person name="van den Burg H.A."/>
            <person name="van Ham R.C.H.J."/>
            <person name="Zhang S."/>
            <person name="Goodwin S.B."/>
            <person name="Grigoriev I.V."/>
            <person name="Collemare J."/>
            <person name="Bradshaw R.E."/>
        </authorList>
    </citation>
    <scope>NUCLEOTIDE SEQUENCE [LARGE SCALE GENOMIC DNA]</scope>
    <source>
        <strain evidence="9">NZE10 / CBS 128990</strain>
    </source>
</reference>
<feature type="region of interest" description="Disordered" evidence="6">
    <location>
        <begin position="176"/>
        <end position="197"/>
    </location>
</feature>
<evidence type="ECO:0000256" key="2">
    <source>
        <dbReference type="ARBA" id="ARBA00022723"/>
    </source>
</evidence>
<sequence length="475" mass="50940">MGPKRKERESLESLLARPWCYYCDRDFDDIAVLHNHQKAKHYHCIVGTCNRRLNTAGGLVVHMEQVHKEKLESVPNALPDRQGLYPEIFGMEGVPQAMLDQRTAQVIREYSKLESDWRARTGNPLSGTQTAKEEAEQGRKRQKVAVDKDELKRRAAAAKAALAAKKHKAEMDKKFGEGWDAPEPELNTGPPLSGEMTPETAKARLADATPPVNNLSPYPGSLAAMSINSGPNTPATVAAAPVSASPFQVPLVMPPNNTSGLSTPVAAQISASPHPIAPSISPPGYPMYAPPRVPMGANAHSPASMTGYGVLTPGTPVPARAPAPTPGYGTLPGMAPTQSAPVSAYGAPPSGLPARLNWPPPRFPGTPSNASLPPRPNMLEPASTLEKKAGMTEEDSKAFIKDQNQKFLARDQETARQVQNLQPKVEAGASLIYSDNILSPEEKKSFHPRYLPDGKTSTTPTMGQTQAVTGPVEAY</sequence>
<dbReference type="HOGENOM" id="CLU_037132_0_1_1"/>
<dbReference type="PROSITE" id="PS00028">
    <property type="entry name" value="ZINC_FINGER_C2H2_1"/>
    <property type="match status" value="1"/>
</dbReference>
<dbReference type="InterPro" id="IPR013087">
    <property type="entry name" value="Znf_C2H2_type"/>
</dbReference>
<dbReference type="PANTHER" id="PTHR23215">
    <property type="entry name" value="ZINC FINGER PROTEIN 207"/>
    <property type="match status" value="1"/>
</dbReference>
<keyword evidence="5" id="KW-0539">Nucleus</keyword>
<dbReference type="Proteomes" id="UP000016933">
    <property type="component" value="Unassembled WGS sequence"/>
</dbReference>
<evidence type="ECO:0000256" key="5">
    <source>
        <dbReference type="ARBA" id="ARBA00023242"/>
    </source>
</evidence>
<feature type="compositionally biased region" description="Basic and acidic residues" evidence="6">
    <location>
        <begin position="131"/>
        <end position="145"/>
    </location>
</feature>
<dbReference type="GO" id="GO:0008270">
    <property type="term" value="F:zinc ion binding"/>
    <property type="evidence" value="ECO:0007669"/>
    <property type="project" value="UniProtKB-KW"/>
</dbReference>
<evidence type="ECO:0000256" key="1">
    <source>
        <dbReference type="ARBA" id="ARBA00004123"/>
    </source>
</evidence>